<protein>
    <submittedName>
        <fullName evidence="1">Uncharacterized protein</fullName>
    </submittedName>
</protein>
<feature type="non-terminal residue" evidence="1">
    <location>
        <position position="1"/>
    </location>
</feature>
<dbReference type="Proteomes" id="UP001488838">
    <property type="component" value="Unassembled WGS sequence"/>
</dbReference>
<name>A0AAW0H4D4_MYOGA</name>
<evidence type="ECO:0000313" key="2">
    <source>
        <dbReference type="Proteomes" id="UP001488838"/>
    </source>
</evidence>
<accession>A0AAW0H4D4</accession>
<proteinExistence type="predicted"/>
<evidence type="ECO:0000313" key="1">
    <source>
        <dbReference type="EMBL" id="KAK7797305.1"/>
    </source>
</evidence>
<sequence>QPGNVIQYFPLKLSVCLQGEVETGVPGSVKKPLPVLEVFLQQPGLQRIYWCHIPVPYLPAGFDPEPGQLERVQLSVRSRAMGDCRDQHIGHSLQSASSSWFGGIIIHHAVNFRVSHTAKGMLQDPKNMHVVRKGFKNEYGKAFLKGLWSNILHGMGGAFVLIINPEFKK</sequence>
<reference evidence="1 2" key="1">
    <citation type="journal article" date="2023" name="bioRxiv">
        <title>Conserved and derived expression patterns and positive selection on dental genes reveal complex evolutionary context of ever-growing rodent molars.</title>
        <authorList>
            <person name="Calamari Z.T."/>
            <person name="Song A."/>
            <person name="Cohen E."/>
            <person name="Akter M."/>
            <person name="Roy R.D."/>
            <person name="Hallikas O."/>
            <person name="Christensen M.M."/>
            <person name="Li P."/>
            <person name="Marangoni P."/>
            <person name="Jernvall J."/>
            <person name="Klein O.D."/>
        </authorList>
    </citation>
    <scope>NUCLEOTIDE SEQUENCE [LARGE SCALE GENOMIC DNA]</scope>
    <source>
        <strain evidence="1">V071</strain>
    </source>
</reference>
<dbReference type="AlphaFoldDB" id="A0AAW0H4D4"/>
<dbReference type="EMBL" id="JBBHLL010000860">
    <property type="protein sequence ID" value="KAK7797305.1"/>
    <property type="molecule type" value="Genomic_DNA"/>
</dbReference>
<keyword evidence="2" id="KW-1185">Reference proteome</keyword>
<gene>
    <name evidence="1" type="ORF">U0070_002478</name>
</gene>
<organism evidence="1 2">
    <name type="scientific">Myodes glareolus</name>
    <name type="common">Bank vole</name>
    <name type="synonym">Clethrionomys glareolus</name>
    <dbReference type="NCBI Taxonomy" id="447135"/>
    <lineage>
        <taxon>Eukaryota</taxon>
        <taxon>Metazoa</taxon>
        <taxon>Chordata</taxon>
        <taxon>Craniata</taxon>
        <taxon>Vertebrata</taxon>
        <taxon>Euteleostomi</taxon>
        <taxon>Mammalia</taxon>
        <taxon>Eutheria</taxon>
        <taxon>Euarchontoglires</taxon>
        <taxon>Glires</taxon>
        <taxon>Rodentia</taxon>
        <taxon>Myomorpha</taxon>
        <taxon>Muroidea</taxon>
        <taxon>Cricetidae</taxon>
        <taxon>Arvicolinae</taxon>
        <taxon>Myodes</taxon>
    </lineage>
</organism>
<feature type="non-terminal residue" evidence="1">
    <location>
        <position position="169"/>
    </location>
</feature>
<comment type="caution">
    <text evidence="1">The sequence shown here is derived from an EMBL/GenBank/DDBJ whole genome shotgun (WGS) entry which is preliminary data.</text>
</comment>